<name>A0A914CE40_9BILA</name>
<keyword evidence="2" id="KW-1185">Reference proteome</keyword>
<feature type="region of interest" description="Disordered" evidence="1">
    <location>
        <begin position="1"/>
        <end position="21"/>
    </location>
</feature>
<feature type="region of interest" description="Disordered" evidence="1">
    <location>
        <begin position="38"/>
        <end position="79"/>
    </location>
</feature>
<dbReference type="WBParaSite" id="ACRNAN_Path_1478.g5779.t1">
    <property type="protein sequence ID" value="ACRNAN_Path_1478.g5779.t1"/>
    <property type="gene ID" value="ACRNAN_Path_1478.g5779"/>
</dbReference>
<evidence type="ECO:0000256" key="1">
    <source>
        <dbReference type="SAM" id="MobiDB-lite"/>
    </source>
</evidence>
<reference evidence="3 4" key="1">
    <citation type="submission" date="2022-11" db="UniProtKB">
        <authorList>
            <consortium name="WormBaseParasite"/>
        </authorList>
    </citation>
    <scope>IDENTIFICATION</scope>
</reference>
<sequence>MKPVGEFRRRTKSSTKSISEDTFNIEDIPPIAKKIEDGTYQPPVLKPAKKHYFPQKNPKRIVAGKKAAEKRRTKSESSK</sequence>
<feature type="compositionally biased region" description="Basic residues" evidence="1">
    <location>
        <begin position="47"/>
        <end position="73"/>
    </location>
</feature>
<organism evidence="2 4">
    <name type="scientific">Acrobeloides nanus</name>
    <dbReference type="NCBI Taxonomy" id="290746"/>
    <lineage>
        <taxon>Eukaryota</taxon>
        <taxon>Metazoa</taxon>
        <taxon>Ecdysozoa</taxon>
        <taxon>Nematoda</taxon>
        <taxon>Chromadorea</taxon>
        <taxon>Rhabditida</taxon>
        <taxon>Tylenchina</taxon>
        <taxon>Cephalobomorpha</taxon>
        <taxon>Cephaloboidea</taxon>
        <taxon>Cephalobidae</taxon>
        <taxon>Acrobeloides</taxon>
    </lineage>
</organism>
<protein>
    <submittedName>
        <fullName evidence="3 4">Uncharacterized protein</fullName>
    </submittedName>
</protein>
<dbReference type="AlphaFoldDB" id="A0A914CE40"/>
<evidence type="ECO:0000313" key="3">
    <source>
        <dbReference type="WBParaSite" id="ACRNAN_Path_1478.g5779.t1"/>
    </source>
</evidence>
<dbReference type="WBParaSite" id="ACRNAN_Path_975.g3752.t1">
    <property type="protein sequence ID" value="ACRNAN_Path_975.g3752.t1"/>
    <property type="gene ID" value="ACRNAN_Path_975.g3752"/>
</dbReference>
<proteinExistence type="predicted"/>
<evidence type="ECO:0000313" key="2">
    <source>
        <dbReference type="Proteomes" id="UP000887540"/>
    </source>
</evidence>
<evidence type="ECO:0000313" key="4">
    <source>
        <dbReference type="WBParaSite" id="ACRNAN_Path_975.g3752.t1"/>
    </source>
</evidence>
<accession>A0A914CE40</accession>
<dbReference type="Proteomes" id="UP000887540">
    <property type="component" value="Unplaced"/>
</dbReference>